<dbReference type="Gene3D" id="1.10.150.240">
    <property type="entry name" value="Putative phosphatase, domain 2"/>
    <property type="match status" value="1"/>
</dbReference>
<dbReference type="SUPFAM" id="SSF56784">
    <property type="entry name" value="HAD-like"/>
    <property type="match status" value="1"/>
</dbReference>
<dbReference type="GO" id="GO:0006281">
    <property type="term" value="P:DNA repair"/>
    <property type="evidence" value="ECO:0007669"/>
    <property type="project" value="TreeGrafter"/>
</dbReference>
<dbReference type="Proteomes" id="UP000477980">
    <property type="component" value="Unassembled WGS sequence"/>
</dbReference>
<reference evidence="6 7" key="1">
    <citation type="submission" date="2019-09" db="EMBL/GenBank/DDBJ databases">
        <title>Distinct polysaccharide growth profiles of human intestinal Prevotella copri isolates.</title>
        <authorList>
            <person name="Fehlner-Peach H."/>
            <person name="Magnabosco C."/>
            <person name="Raghavan V."/>
            <person name="Scher J.U."/>
            <person name="Tett A."/>
            <person name="Cox L.M."/>
            <person name="Gottsegen C."/>
            <person name="Watters A."/>
            <person name="Wiltshire- Gordon J.D."/>
            <person name="Segata N."/>
            <person name="Bonneau R."/>
            <person name="Littman D.R."/>
        </authorList>
    </citation>
    <scope>NUCLEOTIDE SEQUENCE [LARGE SCALE GENOMIC DNA]</scope>
    <source>
        <strain evidence="7">iAA917</strain>
    </source>
</reference>
<dbReference type="InterPro" id="IPR041492">
    <property type="entry name" value="HAD_2"/>
</dbReference>
<dbReference type="GO" id="GO:0005829">
    <property type="term" value="C:cytosol"/>
    <property type="evidence" value="ECO:0007669"/>
    <property type="project" value="TreeGrafter"/>
</dbReference>
<dbReference type="InterPro" id="IPR050155">
    <property type="entry name" value="HAD-like_hydrolase_sf"/>
</dbReference>
<dbReference type="InterPro" id="IPR006439">
    <property type="entry name" value="HAD-SF_hydro_IA"/>
</dbReference>
<evidence type="ECO:0000256" key="4">
    <source>
        <dbReference type="ARBA" id="ARBA00013078"/>
    </source>
</evidence>
<dbReference type="SFLD" id="SFLDG01129">
    <property type="entry name" value="C1.5:_HAD__Beta-PGM__Phosphata"/>
    <property type="match status" value="1"/>
</dbReference>
<feature type="domain" description="CBM20" evidence="5">
    <location>
        <begin position="128"/>
        <end position="236"/>
    </location>
</feature>
<dbReference type="OrthoDB" id="9807630at2"/>
<dbReference type="GO" id="GO:2001070">
    <property type="term" value="F:starch binding"/>
    <property type="evidence" value="ECO:0007669"/>
    <property type="project" value="InterPro"/>
</dbReference>
<dbReference type="InterPro" id="IPR002044">
    <property type="entry name" value="CBM20"/>
</dbReference>
<dbReference type="InterPro" id="IPR013784">
    <property type="entry name" value="Carb-bd-like_fold"/>
</dbReference>
<dbReference type="SUPFAM" id="SSF49452">
    <property type="entry name" value="Starch-binding domain-like"/>
    <property type="match status" value="1"/>
</dbReference>
<dbReference type="EMBL" id="VZAH01000158">
    <property type="protein sequence ID" value="MQP15765.1"/>
    <property type="molecule type" value="Genomic_DNA"/>
</dbReference>
<dbReference type="InterPro" id="IPR006549">
    <property type="entry name" value="HAD-SF_hydro_IIIA"/>
</dbReference>
<dbReference type="Gene3D" id="3.40.50.1000">
    <property type="entry name" value="HAD superfamily/HAD-like"/>
    <property type="match status" value="1"/>
</dbReference>
<dbReference type="NCBIfam" id="TIGR01662">
    <property type="entry name" value="HAD-SF-IIIA"/>
    <property type="match status" value="1"/>
</dbReference>
<proteinExistence type="inferred from homology"/>
<dbReference type="NCBIfam" id="TIGR01549">
    <property type="entry name" value="HAD-SF-IA-v1"/>
    <property type="match status" value="1"/>
</dbReference>
<dbReference type="Pfam" id="PF13419">
    <property type="entry name" value="HAD_2"/>
    <property type="match status" value="1"/>
</dbReference>
<evidence type="ECO:0000256" key="3">
    <source>
        <dbReference type="ARBA" id="ARBA00006171"/>
    </source>
</evidence>
<name>A0A6G1VQC7_9BACT</name>
<organism evidence="6 7">
    <name type="scientific">Segatella copri</name>
    <dbReference type="NCBI Taxonomy" id="165179"/>
    <lineage>
        <taxon>Bacteria</taxon>
        <taxon>Pseudomonadati</taxon>
        <taxon>Bacteroidota</taxon>
        <taxon>Bacteroidia</taxon>
        <taxon>Bacteroidales</taxon>
        <taxon>Prevotellaceae</taxon>
        <taxon>Segatella</taxon>
    </lineage>
</organism>
<sequence length="478" mass="54385">MRMKFTISYKAEWGESLHADITFFARDGKRKVVDLAMNTVDGYHWMAETHTLENRHHPFVAVAYYYKVVDAEGNVVRRESVASPRAYVYEANRNYILSDFWLDDENELLGGFINYTSPVVWTGDEAAKLPLFEQTVIFKVSAPQLHEGEAVALLGNHPTLGEWNTDHYLPMIHQGGTSWVLSVNVQALEAPLEYKYVVVDARTHQFKRWEFGENRTMGTGIAYGHDEEEKANRYAVSGPDEIRLYSKDVCILHGGKFRVKKMPPHAQFNFDTYIFDLDGTLLSTLGDLAASCNYALKTNGFPERSVDEVRRFVGNGVKKLMERAIPDGLENEKFEQVFADFRKHYMMHNLDTTQPYPGVMEMLQELKDRGKNIAVVSNKFYAATQALCRHFFGDLVDVAIGEREDIQKKPAPDTVNEALRQMNADRESAVYIGDSDVDVMTAKNSGMPCISVLWGFRDLEFLIAHDARIFVTSPLQIC</sequence>
<keyword evidence="6" id="KW-0378">Hydrolase</keyword>
<dbReference type="NCBIfam" id="TIGR01509">
    <property type="entry name" value="HAD-SF-IA-v3"/>
    <property type="match status" value="1"/>
</dbReference>
<evidence type="ECO:0000256" key="2">
    <source>
        <dbReference type="ARBA" id="ARBA00004818"/>
    </source>
</evidence>
<dbReference type="Gene3D" id="2.60.40.10">
    <property type="entry name" value="Immunoglobulins"/>
    <property type="match status" value="1"/>
</dbReference>
<comment type="similarity">
    <text evidence="3">Belongs to the HAD-like hydrolase superfamily. CbbY/CbbZ/Gph/YieH family.</text>
</comment>
<dbReference type="EC" id="3.1.3.18" evidence="4"/>
<gene>
    <name evidence="6" type="ORF">F7D25_15460</name>
</gene>
<dbReference type="InterPro" id="IPR036412">
    <property type="entry name" value="HAD-like_sf"/>
</dbReference>
<comment type="pathway">
    <text evidence="2">Organic acid metabolism; glycolate biosynthesis; glycolate from 2-phosphoglycolate: step 1/1.</text>
</comment>
<comment type="caution">
    <text evidence="6">The sequence shown here is derived from an EMBL/GenBank/DDBJ whole genome shotgun (WGS) entry which is preliminary data.</text>
</comment>
<accession>A0A6G1VQC7</accession>
<evidence type="ECO:0000313" key="6">
    <source>
        <dbReference type="EMBL" id="MQP15765.1"/>
    </source>
</evidence>
<protein>
    <recommendedName>
        <fullName evidence="4">phosphoglycolate phosphatase</fullName>
        <ecNumber evidence="4">3.1.3.18</ecNumber>
    </recommendedName>
</protein>
<dbReference type="PROSITE" id="PS51166">
    <property type="entry name" value="CBM20"/>
    <property type="match status" value="1"/>
</dbReference>
<dbReference type="PANTHER" id="PTHR43434:SF1">
    <property type="entry name" value="PHOSPHOGLYCOLATE PHOSPHATASE"/>
    <property type="match status" value="1"/>
</dbReference>
<dbReference type="InterPro" id="IPR023198">
    <property type="entry name" value="PGP-like_dom2"/>
</dbReference>
<dbReference type="AlphaFoldDB" id="A0A6G1VQC7"/>
<dbReference type="Pfam" id="PF00686">
    <property type="entry name" value="CBM_20"/>
    <property type="match status" value="1"/>
</dbReference>
<evidence type="ECO:0000256" key="1">
    <source>
        <dbReference type="ARBA" id="ARBA00000830"/>
    </source>
</evidence>
<dbReference type="SFLD" id="SFLDS00003">
    <property type="entry name" value="Haloacid_Dehalogenase"/>
    <property type="match status" value="1"/>
</dbReference>
<dbReference type="InterPro" id="IPR013783">
    <property type="entry name" value="Ig-like_fold"/>
</dbReference>
<comment type="catalytic activity">
    <reaction evidence="1">
        <text>2-phosphoglycolate + H2O = glycolate + phosphate</text>
        <dbReference type="Rhea" id="RHEA:14369"/>
        <dbReference type="ChEBI" id="CHEBI:15377"/>
        <dbReference type="ChEBI" id="CHEBI:29805"/>
        <dbReference type="ChEBI" id="CHEBI:43474"/>
        <dbReference type="ChEBI" id="CHEBI:58033"/>
        <dbReference type="EC" id="3.1.3.18"/>
    </reaction>
</comment>
<evidence type="ECO:0000313" key="7">
    <source>
        <dbReference type="Proteomes" id="UP000477980"/>
    </source>
</evidence>
<dbReference type="InterPro" id="IPR023214">
    <property type="entry name" value="HAD_sf"/>
</dbReference>
<dbReference type="GO" id="GO:0008967">
    <property type="term" value="F:phosphoglycolate phosphatase activity"/>
    <property type="evidence" value="ECO:0007669"/>
    <property type="project" value="UniProtKB-EC"/>
</dbReference>
<evidence type="ECO:0000259" key="5">
    <source>
        <dbReference type="PROSITE" id="PS51166"/>
    </source>
</evidence>
<dbReference type="SMART" id="SM01065">
    <property type="entry name" value="CBM_2"/>
    <property type="match status" value="1"/>
</dbReference>
<dbReference type="PANTHER" id="PTHR43434">
    <property type="entry name" value="PHOSPHOGLYCOLATE PHOSPHATASE"/>
    <property type="match status" value="1"/>
</dbReference>